<evidence type="ECO:0000313" key="5">
    <source>
        <dbReference type="Proteomes" id="UP000504611"/>
    </source>
</evidence>
<feature type="domain" description="Fibronectin type-III" evidence="4">
    <location>
        <begin position="1660"/>
        <end position="1754"/>
    </location>
</feature>
<gene>
    <name evidence="6" type="primary">LOC104959308</name>
</gene>
<dbReference type="PANTHER" id="PTHR14340">
    <property type="entry name" value="MICROFIBRIL-ASSOCIATED GLYCOPROTEIN 3"/>
    <property type="match status" value="1"/>
</dbReference>
<feature type="domain" description="Fibronectin type-III" evidence="4">
    <location>
        <begin position="1465"/>
        <end position="1558"/>
    </location>
</feature>
<dbReference type="Proteomes" id="UP000504611">
    <property type="component" value="Unplaced"/>
</dbReference>
<organism evidence="5 6">
    <name type="scientific">Notothenia coriiceps</name>
    <name type="common">black rockcod</name>
    <dbReference type="NCBI Taxonomy" id="8208"/>
    <lineage>
        <taxon>Eukaryota</taxon>
        <taxon>Metazoa</taxon>
        <taxon>Chordata</taxon>
        <taxon>Craniata</taxon>
        <taxon>Vertebrata</taxon>
        <taxon>Euteleostomi</taxon>
        <taxon>Actinopterygii</taxon>
        <taxon>Neopterygii</taxon>
        <taxon>Teleostei</taxon>
        <taxon>Neoteleostei</taxon>
        <taxon>Acanthomorphata</taxon>
        <taxon>Eupercaria</taxon>
        <taxon>Perciformes</taxon>
        <taxon>Notothenioidei</taxon>
        <taxon>Nototheniidae</taxon>
        <taxon>Notothenia</taxon>
    </lineage>
</organism>
<dbReference type="InterPro" id="IPR013783">
    <property type="entry name" value="Ig-like_fold"/>
</dbReference>
<dbReference type="PROSITE" id="PS50853">
    <property type="entry name" value="FN3"/>
    <property type="match status" value="17"/>
</dbReference>
<dbReference type="FunFam" id="2.60.40.10:FF:000002">
    <property type="entry name" value="Titin a"/>
    <property type="match status" value="5"/>
</dbReference>
<dbReference type="GO" id="GO:0008307">
    <property type="term" value="F:structural constituent of muscle"/>
    <property type="evidence" value="ECO:0007669"/>
    <property type="project" value="TreeGrafter"/>
</dbReference>
<feature type="domain" description="Ig-like" evidence="3">
    <location>
        <begin position="874"/>
        <end position="964"/>
    </location>
</feature>
<feature type="domain" description="Fibronectin type-III" evidence="4">
    <location>
        <begin position="384"/>
        <end position="481"/>
    </location>
</feature>
<keyword evidence="5" id="KW-1185">Reference proteome</keyword>
<dbReference type="FunFam" id="2.60.40.10:FF:000135">
    <property type="entry name" value="Titin a"/>
    <property type="match status" value="2"/>
</dbReference>
<feature type="domain" description="Fibronectin type-III" evidence="4">
    <location>
        <begin position="1760"/>
        <end position="1854"/>
    </location>
</feature>
<feature type="domain" description="Ig-like" evidence="3">
    <location>
        <begin position="1271"/>
        <end position="1357"/>
    </location>
</feature>
<dbReference type="InterPro" id="IPR013098">
    <property type="entry name" value="Ig_I-set"/>
</dbReference>
<dbReference type="GO" id="GO:0048738">
    <property type="term" value="P:cardiac muscle tissue development"/>
    <property type="evidence" value="ECO:0007669"/>
    <property type="project" value="TreeGrafter"/>
</dbReference>
<dbReference type="FunFam" id="2.60.40.10:FF:000012">
    <property type="entry name" value="titin isoform X1"/>
    <property type="match status" value="1"/>
</dbReference>
<dbReference type="PROSITE" id="PS50835">
    <property type="entry name" value="IG_LIKE"/>
    <property type="match status" value="4"/>
</dbReference>
<dbReference type="SMART" id="SM00408">
    <property type="entry name" value="IGc2"/>
    <property type="match status" value="5"/>
</dbReference>
<sequence>MLVEWNKPGVDGGSMVTGYYLERRDKKSLRWIRVYKEAISDIKKMVYHLTEGNEYQYRVCSINRAGEGPFSEVSDYYKAADPVETPDEPCKLKVVDSTKTSITLGWSKPEWDGGSEVISYMLEKLVEGEEEWAMVTAKGEVKTTEYIIHDLKPDVNYFFRVSAVNCAGRGESLEMTEAVQAKDILEEAQIDPDVAMRTHYIVKAGKDVELSVPLKGRPAPTASWSKGEECIDSNPKYEFHHSDNTTVLVMREVTRLDTGKYTVKIENGVGEPKTLTLSVKVQDTPAQCRNLVLKDVTRGKLTLCWEPPLLDGGAEITNYIVEKKDSSKRIYSAVTSKCTETTYSLEDLSEKASYFFRVMAENENGVGDPCDTLDPVKATETPGPVKEVSMKDSSKTSVTLQWLKPDYDGGSIISEYVIEQKLKGEEWSRGGTSRQCELEVKKLKEHSTVFFRVAARNDKGQGDFVEMGPIQVIDYIITPEACLAEYPGSRISVRLGHNVHIELPYKGKPKPAILWLKDNLPLKESDQIRFKKTENKATLNIKNVTKGNEGKYTLTLDNRVNRRSFHINVITLGPPSKPIGPIRLDEVRAESITISWDEPNDDGGGDIACYTVEKRDTSQSDWKMACSSVEDTQYQIANLIKGIQYQFRVRAENRYGSSEPLVSQSVIAKHQFRPPGPPGKPVVYNVTNDGMTIQWEQPIYDGGCPIHGFNVEKREKNSIMWQKVNTVLVKETDYRILELIEGLEYSFRVYAQNDAGCSRMSDHSKLNMAVSPVDPPGQPDYTDVTSDSVTLKWDAPKRDGGSKITSYSLEKRQGKGRWFKANLTDVHECEYTVTGLALNERYEFRVTARNAIGVVSPPSNSSGLIVVRNENASPLIEFGPEYFEGLTVKAGDKIRLKATITGRPTPKVVWFRDGVLVTKQMMDIINVAGSSTLFVRDADRTHRGLYTVEATNGSGNRKQDILVQVQDTPGEPLGPITFSNISEGKCTLSWSEPENDGCSEITHYLIEKRETAKISWALVSDECTECTFDASKLIKTNEYQFRVSAVNKFGMGRPLESTPVIAQMQYTAPEAPGTPDATEMTGESITLSWMAPTSDGGNPIQSYIVEKREKKTVKFYKVITKKPIVECAHKVPNLTEDMEYEFRVMAVNDAGVGAPSNVSLPIKAAEPKDIPCAPSVVCVSDSTNTSISLEWSRPADDGGIEIMGYIIEMAKGEEEEWTRVNEELVAETNYTVTSLQTGGEYRFRVAAVNHIGRGEEREIPEPAHAVDRQTPPMVDIDASFRQTHIVKPGASVNLGVNFRGKPVPTATWVKEEEELGVKSEVTSSDGFSSLSIENCSRNDTGKYTVTLENTSGSKAVTFTVKVMDTPGPPQAVAFKEISRGTVTLVWEPPLNDGGARIHHYVVERREASRRTWTQSGGNCKQHILRIQDLLEGVPYFFRVSAENQHGMGEAFEITNPIIATAEPASPKRMDILDTTDSTVVLGWLKPEHDGGSRIQGYILEAKVKDGDKWMVVGNTTNLTYTVEKLNKGDEYNFRVKAKNESGCSTPRETLVAALVKEPHIEPAADLSEIPNQLITCNSGKTFTIDVPISGRPVPKVTWKLEEMRLRNSDRVSIQTTKDRTTISTKEAMRGDSGKYFLTLENVTGTRTFSIEVNVMGRPNPPTGTVEITSITSESCVVNWEAPEDDGGTPITNYIVEKRESGSTAWQLINSSVKRTTLDVGHLTKYMQYSFRVSAENQFGVSKHIESETIVAEHPFTPSGPPTQPSVCNVTANTMTLKWEEPYHDGGSKVTGYWIEKKERNNILWVRENKIPCFECYSKMEGLVEGLEYQFRVYAMNSGGLSKASEASKGAVAQNPVDAPSKPEVTNVTRSTVSLKWSSPLNDGGSPIVGYIIERKPYTLTGEGRWLKCNYTNVIDTVYTVTALGEGEPYEFRVIAKNANQVFSLPSQSTGSVQCKTDFEPPKAQLDSKLLTEMVRVRAGSDLVLDAAVGGRPDPKASWAKGTRELELCEKYHLQYTPTRAMAIIKFCDRDDTGKYFLTVRNVSGTKTAEVNVKVLDTPGVCEGSLEVSRITEESCSLTWKPPLEDGGDDVSHFLVERRDTNRLNWVVMQAECKEATYDITRLFKNTEYLFRVRGVNKYGTGVPLQSEAMVARNTFTVPSPPGTPEILVSAEDFATIEWLKPESDGGSPLLHYLVERRERKSARWVKVNRDGAHLDSTLKVCGLTEGNVYQFRVTAINKAGESEPSEVSLYVVCREPTYLDSDVHSL</sequence>
<dbReference type="RefSeq" id="XP_010785478.1">
    <property type="nucleotide sequence ID" value="XM_010787176.1"/>
</dbReference>
<feature type="domain" description="Fibronectin type-III" evidence="4">
    <location>
        <begin position="677"/>
        <end position="773"/>
    </location>
</feature>
<feature type="domain" description="Fibronectin type-III" evidence="4">
    <location>
        <begin position="2160"/>
        <end position="2256"/>
    </location>
</feature>
<evidence type="ECO:0000259" key="4">
    <source>
        <dbReference type="PROSITE" id="PS50853"/>
    </source>
</evidence>
<feature type="domain" description="Fibronectin type-III" evidence="4">
    <location>
        <begin position="1071"/>
        <end position="1167"/>
    </location>
</feature>
<dbReference type="GO" id="GO:0031430">
    <property type="term" value="C:M band"/>
    <property type="evidence" value="ECO:0007669"/>
    <property type="project" value="TreeGrafter"/>
</dbReference>
<feature type="domain" description="Fibronectin type-III" evidence="4">
    <location>
        <begin position="775"/>
        <end position="870"/>
    </location>
</feature>
<protein>
    <submittedName>
        <fullName evidence="6">Titin-like</fullName>
    </submittedName>
</protein>
<evidence type="ECO:0000313" key="6">
    <source>
        <dbReference type="RefSeq" id="XP_010785478.1"/>
    </source>
</evidence>
<dbReference type="SMART" id="SM00060">
    <property type="entry name" value="FN3"/>
    <property type="match status" value="17"/>
</dbReference>
<dbReference type="FunFam" id="2.60.40.10:FF:000011">
    <property type="entry name" value="Titin b"/>
    <property type="match status" value="2"/>
</dbReference>
<feature type="domain" description="Ig-like" evidence="3">
    <location>
        <begin position="479"/>
        <end position="566"/>
    </location>
</feature>
<feature type="domain" description="Fibronectin type-III" evidence="4">
    <location>
        <begin position="88"/>
        <end position="184"/>
    </location>
</feature>
<keyword evidence="1" id="KW-0677">Repeat</keyword>
<evidence type="ECO:0000256" key="1">
    <source>
        <dbReference type="ARBA" id="ARBA00022737"/>
    </source>
</evidence>
<name>A0A6I9PF04_9TELE</name>
<dbReference type="InterPro" id="IPR003599">
    <property type="entry name" value="Ig_sub"/>
</dbReference>
<feature type="domain" description="Fibronectin type-III" evidence="4">
    <location>
        <begin position="578"/>
        <end position="671"/>
    </location>
</feature>
<dbReference type="KEGG" id="ncc:104959308"/>
<evidence type="ECO:0000259" key="3">
    <source>
        <dbReference type="PROSITE" id="PS50835"/>
    </source>
</evidence>
<keyword evidence="2" id="KW-0393">Immunoglobulin domain</keyword>
<dbReference type="SUPFAM" id="SSF49265">
    <property type="entry name" value="Fibronectin type III"/>
    <property type="match status" value="10"/>
</dbReference>
<dbReference type="InterPro" id="IPR007110">
    <property type="entry name" value="Ig-like_dom"/>
</dbReference>
<evidence type="ECO:0000256" key="2">
    <source>
        <dbReference type="ARBA" id="ARBA00023319"/>
    </source>
</evidence>
<feature type="domain" description="Fibronectin type-III" evidence="4">
    <location>
        <begin position="972"/>
        <end position="1065"/>
    </location>
</feature>
<dbReference type="Pfam" id="PF00041">
    <property type="entry name" value="fn3"/>
    <property type="match status" value="17"/>
</dbReference>
<feature type="domain" description="Fibronectin type-III" evidence="4">
    <location>
        <begin position="287"/>
        <end position="382"/>
    </location>
</feature>
<dbReference type="Gene3D" id="2.60.40.10">
    <property type="entry name" value="Immunoglobulins"/>
    <property type="match status" value="23"/>
</dbReference>
<feature type="domain" description="Fibronectin type-III" evidence="4">
    <location>
        <begin position="1368"/>
        <end position="1463"/>
    </location>
</feature>
<dbReference type="FunFam" id="2.60.40.10:FF:001365">
    <property type="entry name" value="titin isoform X1"/>
    <property type="match status" value="1"/>
</dbReference>
<dbReference type="InterPro" id="IPR036116">
    <property type="entry name" value="FN3_sf"/>
</dbReference>
<dbReference type="GeneID" id="104959308"/>
<dbReference type="SMART" id="SM00409">
    <property type="entry name" value="IG"/>
    <property type="match status" value="6"/>
</dbReference>
<dbReference type="InterPro" id="IPR003961">
    <property type="entry name" value="FN3_dom"/>
</dbReference>
<feature type="domain" description="Fibronectin type-III" evidence="4">
    <location>
        <begin position="1858"/>
        <end position="1957"/>
    </location>
</feature>
<dbReference type="CDD" id="cd05748">
    <property type="entry name" value="Ig_Titin_like"/>
    <property type="match status" value="3"/>
</dbReference>
<dbReference type="Pfam" id="PF07679">
    <property type="entry name" value="I-set"/>
    <property type="match status" value="6"/>
</dbReference>
<feature type="domain" description="Ig-like" evidence="3">
    <location>
        <begin position="192"/>
        <end position="276"/>
    </location>
</feature>
<dbReference type="InterPro" id="IPR003598">
    <property type="entry name" value="Ig_sub2"/>
</dbReference>
<accession>A0A6I9PF04</accession>
<reference evidence="6" key="1">
    <citation type="submission" date="2025-08" db="UniProtKB">
        <authorList>
            <consortium name="RefSeq"/>
        </authorList>
    </citation>
    <scope>IDENTIFICATION</scope>
    <source>
        <tissue evidence="6">Muscle</tissue>
    </source>
</reference>
<dbReference type="PRINTS" id="PR00014">
    <property type="entry name" value="FNTYPEIII"/>
</dbReference>
<feature type="domain" description="Fibronectin type-III" evidence="4">
    <location>
        <begin position="2061"/>
        <end position="2159"/>
    </location>
</feature>
<dbReference type="FunFam" id="2.60.40.10:FF:000112">
    <property type="entry name" value="Titin a"/>
    <property type="match status" value="1"/>
</dbReference>
<dbReference type="InterPro" id="IPR036179">
    <property type="entry name" value="Ig-like_dom_sf"/>
</dbReference>
<dbReference type="GO" id="GO:0045214">
    <property type="term" value="P:sarcomere organization"/>
    <property type="evidence" value="ECO:0007669"/>
    <property type="project" value="TreeGrafter"/>
</dbReference>
<dbReference type="SUPFAM" id="SSF48726">
    <property type="entry name" value="Immunoglobulin"/>
    <property type="match status" value="6"/>
</dbReference>
<feature type="domain" description="Fibronectin type-III" evidence="4">
    <location>
        <begin position="1"/>
        <end position="82"/>
    </location>
</feature>
<feature type="domain" description="Fibronectin type-III" evidence="4">
    <location>
        <begin position="1173"/>
        <end position="1268"/>
    </location>
</feature>
<dbReference type="CDD" id="cd00063">
    <property type="entry name" value="FN3"/>
    <property type="match status" value="17"/>
</dbReference>
<dbReference type="OrthoDB" id="8929643at2759"/>
<dbReference type="PANTHER" id="PTHR14340:SF13">
    <property type="entry name" value="TITIN"/>
    <property type="match status" value="1"/>
</dbReference>
<dbReference type="FunFam" id="2.60.40.10:FF:000034">
    <property type="entry name" value="Titin isoform A"/>
    <property type="match status" value="4"/>
</dbReference>
<dbReference type="FunFam" id="2.60.40.10:FF:000003">
    <property type="entry name" value="Titin isoform E"/>
    <property type="match status" value="5"/>
</dbReference>
<proteinExistence type="predicted"/>